<dbReference type="OrthoDB" id="9795199at2"/>
<gene>
    <name evidence="2" type="ORF">DSM01_2030</name>
    <name evidence="3" type="ORF">SAMN04487999_0444</name>
</gene>
<dbReference type="Proteomes" id="UP000184240">
    <property type="component" value="Unassembled WGS sequence"/>
</dbReference>
<dbReference type="STRING" id="573501.SAMN04487999_0444"/>
<evidence type="ECO:0000313" key="4">
    <source>
        <dbReference type="Proteomes" id="UP000184240"/>
    </source>
</evidence>
<dbReference type="PANTHER" id="PTHR43610:SF1">
    <property type="entry name" value="N-ACETYLTRANSFERASE DOMAIN-CONTAINING PROTEIN"/>
    <property type="match status" value="1"/>
</dbReference>
<dbReference type="SUPFAM" id="SSF55729">
    <property type="entry name" value="Acyl-CoA N-acyltransferases (Nat)"/>
    <property type="match status" value="1"/>
</dbReference>
<keyword evidence="3" id="KW-0808">Transferase</keyword>
<evidence type="ECO:0000313" key="5">
    <source>
        <dbReference type="Proteomes" id="UP000290037"/>
    </source>
</evidence>
<dbReference type="PANTHER" id="PTHR43610">
    <property type="entry name" value="BLL6696 PROTEIN"/>
    <property type="match status" value="1"/>
</dbReference>
<feature type="domain" description="N-acetyltransferase" evidence="1">
    <location>
        <begin position="16"/>
        <end position="176"/>
    </location>
</feature>
<organism evidence="3 4">
    <name type="scientific">Leeuwenhoekiella palythoae</name>
    <dbReference type="NCBI Taxonomy" id="573501"/>
    <lineage>
        <taxon>Bacteria</taxon>
        <taxon>Pseudomonadati</taxon>
        <taxon>Bacteroidota</taxon>
        <taxon>Flavobacteriia</taxon>
        <taxon>Flavobacteriales</taxon>
        <taxon>Flavobacteriaceae</taxon>
        <taxon>Leeuwenhoekiella</taxon>
    </lineage>
</organism>
<dbReference type="EMBL" id="FQXT01000001">
    <property type="protein sequence ID" value="SHH53729.1"/>
    <property type="molecule type" value="Genomic_DNA"/>
</dbReference>
<evidence type="ECO:0000313" key="2">
    <source>
        <dbReference type="EMBL" id="RXG28569.1"/>
    </source>
</evidence>
<reference evidence="4" key="1">
    <citation type="submission" date="2016-11" db="EMBL/GenBank/DDBJ databases">
        <authorList>
            <person name="Varghese N."/>
            <person name="Submissions S."/>
        </authorList>
    </citation>
    <scope>NUCLEOTIDE SEQUENCE [LARGE SCALE GENOMIC DNA]</scope>
    <source>
        <strain evidence="4">DSM 19859</strain>
    </source>
</reference>
<keyword evidence="5" id="KW-1185">Reference proteome</keyword>
<sequence>MQKWIAHPLELEDATVKLVPLKREHRDGLLAAASDGSLWELWYTSVPSAETIDAFIATALEQQEKGEEYPFSVIDAQSGKIIGCTRFYGMQPQHKRLEIGYTWYAKSVQRTGVNTACKRLLLAYAFEQLNCIAVQIVTDWFNLRSRAAIARLGAKQDGVLRNHRINADGSYRDTVVFSITNSEWHGVKKNLDYKMLTYNCGL</sequence>
<dbReference type="PROSITE" id="PS51186">
    <property type="entry name" value="GNAT"/>
    <property type="match status" value="1"/>
</dbReference>
<dbReference type="EMBL" id="QOVN01000004">
    <property type="protein sequence ID" value="RXG28569.1"/>
    <property type="molecule type" value="Genomic_DNA"/>
</dbReference>
<evidence type="ECO:0000259" key="1">
    <source>
        <dbReference type="PROSITE" id="PS51186"/>
    </source>
</evidence>
<protein>
    <submittedName>
        <fullName evidence="3">Protein N-acetyltransferase, RimJ/RimL family</fullName>
    </submittedName>
    <submittedName>
        <fullName evidence="2">RimJ/RimL family protein N-acetyltransferase</fullName>
    </submittedName>
</protein>
<reference evidence="2 5" key="3">
    <citation type="submission" date="2018-07" db="EMBL/GenBank/DDBJ databases">
        <title>Leeuwenhoekiella genomics.</title>
        <authorList>
            <person name="Tahon G."/>
            <person name="Willems A."/>
        </authorList>
    </citation>
    <scope>NUCLEOTIDE SEQUENCE [LARGE SCALE GENOMIC DNA]</scope>
    <source>
        <strain evidence="2 5">LMG 24856</strain>
    </source>
</reference>
<reference evidence="3" key="2">
    <citation type="submission" date="2016-11" db="EMBL/GenBank/DDBJ databases">
        <authorList>
            <person name="Jaros S."/>
            <person name="Januszkiewicz K."/>
            <person name="Wedrychowicz H."/>
        </authorList>
    </citation>
    <scope>NUCLEOTIDE SEQUENCE [LARGE SCALE GENOMIC DNA]</scope>
    <source>
        <strain evidence="3">DSM 19859</strain>
    </source>
</reference>
<name>A0A1M5TSQ0_9FLAO</name>
<dbReference type="GO" id="GO:0016747">
    <property type="term" value="F:acyltransferase activity, transferring groups other than amino-acyl groups"/>
    <property type="evidence" value="ECO:0007669"/>
    <property type="project" value="InterPro"/>
</dbReference>
<dbReference type="Proteomes" id="UP000290037">
    <property type="component" value="Unassembled WGS sequence"/>
</dbReference>
<evidence type="ECO:0000313" key="3">
    <source>
        <dbReference type="EMBL" id="SHH53729.1"/>
    </source>
</evidence>
<dbReference type="AlphaFoldDB" id="A0A1M5TSQ0"/>
<accession>A0A1M5TSQ0</accession>
<proteinExistence type="predicted"/>
<dbReference type="Gene3D" id="3.40.630.30">
    <property type="match status" value="1"/>
</dbReference>
<dbReference type="InterPro" id="IPR000182">
    <property type="entry name" value="GNAT_dom"/>
</dbReference>
<dbReference type="InterPro" id="IPR016181">
    <property type="entry name" value="Acyl_CoA_acyltransferase"/>
</dbReference>
<dbReference type="Pfam" id="PF13302">
    <property type="entry name" value="Acetyltransf_3"/>
    <property type="match status" value="1"/>
</dbReference>
<dbReference type="RefSeq" id="WP_072979908.1">
    <property type="nucleotide sequence ID" value="NZ_FQXT01000001.1"/>
</dbReference>